<dbReference type="RefSeq" id="WP_189394911.1">
    <property type="nucleotide sequence ID" value="NZ_BMWY01000055.1"/>
</dbReference>
<organism evidence="1 2">
    <name type="scientific">Mesonia mobilis</name>
    <dbReference type="NCBI Taxonomy" id="369791"/>
    <lineage>
        <taxon>Bacteria</taxon>
        <taxon>Pseudomonadati</taxon>
        <taxon>Bacteroidota</taxon>
        <taxon>Flavobacteriia</taxon>
        <taxon>Flavobacteriales</taxon>
        <taxon>Flavobacteriaceae</taxon>
        <taxon>Mesonia</taxon>
    </lineage>
</organism>
<dbReference type="EMBL" id="BMWY01000055">
    <property type="protein sequence ID" value="GGZ66640.1"/>
    <property type="molecule type" value="Genomic_DNA"/>
</dbReference>
<evidence type="ECO:0000313" key="1">
    <source>
        <dbReference type="EMBL" id="GGZ66640.1"/>
    </source>
</evidence>
<keyword evidence="2" id="KW-1185">Reference proteome</keyword>
<dbReference type="GeneID" id="94370573"/>
<comment type="caution">
    <text evidence="1">The sequence shown here is derived from an EMBL/GenBank/DDBJ whole genome shotgun (WGS) entry which is preliminary data.</text>
</comment>
<protein>
    <recommendedName>
        <fullName evidence="3">IrrE N-terminal-like domain-containing protein</fullName>
    </recommendedName>
</protein>
<evidence type="ECO:0008006" key="3">
    <source>
        <dbReference type="Google" id="ProtNLM"/>
    </source>
</evidence>
<gene>
    <name evidence="1" type="ORF">GCM10008088_29080</name>
</gene>
<proteinExistence type="predicted"/>
<accession>A0ABQ3C401</accession>
<reference evidence="2" key="1">
    <citation type="journal article" date="2019" name="Int. J. Syst. Evol. Microbiol.">
        <title>The Global Catalogue of Microorganisms (GCM) 10K type strain sequencing project: providing services to taxonomists for standard genome sequencing and annotation.</title>
        <authorList>
            <consortium name="The Broad Institute Genomics Platform"/>
            <consortium name="The Broad Institute Genome Sequencing Center for Infectious Disease"/>
            <person name="Wu L."/>
            <person name="Ma J."/>
        </authorList>
    </citation>
    <scope>NUCLEOTIDE SEQUENCE [LARGE SCALE GENOMIC DNA]</scope>
    <source>
        <strain evidence="2">KCTC 12708</strain>
    </source>
</reference>
<name>A0ABQ3C401_9FLAO</name>
<sequence>MNIEHTLDTNTSELLSELRKEVEIDFQQKDINYCEVFTQNGRSTIFYNPNIVDNESIAHELLHIWLNRFNYVIGNHIFLSFQSDWKLSKVFNKFLCDYIENCFDHYKMYPKYLEMGFSPEKFIMNGLEEKCSIEDIKKLHLKFLSKYKPDSINRFIGYLISIYADHVDNNYEEHLKLLEKKEPELFRIVTDFWNKWIEFDIENIDAIHNSDIGLAESFMTEMEDWIEYKKLK</sequence>
<evidence type="ECO:0000313" key="2">
    <source>
        <dbReference type="Proteomes" id="UP000615593"/>
    </source>
</evidence>
<dbReference type="Proteomes" id="UP000615593">
    <property type="component" value="Unassembled WGS sequence"/>
</dbReference>